<dbReference type="PANTHER" id="PTHR43792">
    <property type="entry name" value="GNAT FAMILY, PUTATIVE (AFU_ORTHOLOGUE AFUA_3G00765)-RELATED-RELATED"/>
    <property type="match status" value="1"/>
</dbReference>
<evidence type="ECO:0000256" key="1">
    <source>
        <dbReference type="SAM" id="MobiDB-lite"/>
    </source>
</evidence>
<gene>
    <name evidence="3" type="ORF">J5474_07715</name>
</gene>
<dbReference type="Gene3D" id="3.40.630.30">
    <property type="match status" value="1"/>
</dbReference>
<feature type="region of interest" description="Disordered" evidence="1">
    <location>
        <begin position="1"/>
        <end position="24"/>
    </location>
</feature>
<reference evidence="3" key="1">
    <citation type="submission" date="2021-03" db="EMBL/GenBank/DDBJ databases">
        <title>Sagittula salina sp. nov. strain M10.9X isolated from the marine waste.</title>
        <authorList>
            <person name="Satari L."/>
            <person name="Molina-Menor E."/>
            <person name="Vidal-Verdu A."/>
            <person name="Pascual J."/>
            <person name="Pereto J."/>
            <person name="Porcar M."/>
        </authorList>
    </citation>
    <scope>NUCLEOTIDE SEQUENCE</scope>
    <source>
        <strain evidence="3">M10.9X</strain>
    </source>
</reference>
<keyword evidence="4" id="KW-1185">Reference proteome</keyword>
<sequence length="200" mass="21708">MTGPASAARPQFAPCEKHRPGPAARTAARIGGKVPVIDTRRLQLRGPRVYDFKAYAEILTSDRAIFVDGPFTREEAWNGFARAVACWMLHGHGLWTIDAATTPTAGFVALDFDWNAAEPELSIILTAGAEGQGIALEALEAARDHAFSTLKWDSVVSHVASDNDRANRLMKRSGARRDAAAEAARGDDHLHVWRHSQGDA</sequence>
<feature type="domain" description="N-acetyltransferase" evidence="2">
    <location>
        <begin position="56"/>
        <end position="199"/>
    </location>
</feature>
<dbReference type="PROSITE" id="PS51186">
    <property type="entry name" value="GNAT"/>
    <property type="match status" value="1"/>
</dbReference>
<comment type="caution">
    <text evidence="3">The sequence shown here is derived from an EMBL/GenBank/DDBJ whole genome shotgun (WGS) entry which is preliminary data.</text>
</comment>
<evidence type="ECO:0000313" key="3">
    <source>
        <dbReference type="EMBL" id="MBP0482377.1"/>
    </source>
</evidence>
<dbReference type="AlphaFoldDB" id="A0A940MP84"/>
<evidence type="ECO:0000259" key="2">
    <source>
        <dbReference type="PROSITE" id="PS51186"/>
    </source>
</evidence>
<dbReference type="Proteomes" id="UP000675940">
    <property type="component" value="Unassembled WGS sequence"/>
</dbReference>
<dbReference type="EMBL" id="JAGISH010000003">
    <property type="protein sequence ID" value="MBP0482377.1"/>
    <property type="molecule type" value="Genomic_DNA"/>
</dbReference>
<organism evidence="3 4">
    <name type="scientific">Sagittula salina</name>
    <dbReference type="NCBI Taxonomy" id="2820268"/>
    <lineage>
        <taxon>Bacteria</taxon>
        <taxon>Pseudomonadati</taxon>
        <taxon>Pseudomonadota</taxon>
        <taxon>Alphaproteobacteria</taxon>
        <taxon>Rhodobacterales</taxon>
        <taxon>Roseobacteraceae</taxon>
        <taxon>Sagittula</taxon>
    </lineage>
</organism>
<dbReference type="SUPFAM" id="SSF55729">
    <property type="entry name" value="Acyl-CoA N-acyltransferases (Nat)"/>
    <property type="match status" value="1"/>
</dbReference>
<dbReference type="Pfam" id="PF13302">
    <property type="entry name" value="Acetyltransf_3"/>
    <property type="match status" value="1"/>
</dbReference>
<name>A0A940MP84_9RHOB</name>
<dbReference type="InterPro" id="IPR016181">
    <property type="entry name" value="Acyl_CoA_acyltransferase"/>
</dbReference>
<dbReference type="InterPro" id="IPR051531">
    <property type="entry name" value="N-acetyltransferase"/>
</dbReference>
<dbReference type="InterPro" id="IPR000182">
    <property type="entry name" value="GNAT_dom"/>
</dbReference>
<dbReference type="GO" id="GO:0016747">
    <property type="term" value="F:acyltransferase activity, transferring groups other than amino-acyl groups"/>
    <property type="evidence" value="ECO:0007669"/>
    <property type="project" value="InterPro"/>
</dbReference>
<evidence type="ECO:0000313" key="4">
    <source>
        <dbReference type="Proteomes" id="UP000675940"/>
    </source>
</evidence>
<accession>A0A940MP84</accession>
<proteinExistence type="predicted"/>
<dbReference type="PANTHER" id="PTHR43792:SF1">
    <property type="entry name" value="N-ACETYLTRANSFERASE DOMAIN-CONTAINING PROTEIN"/>
    <property type="match status" value="1"/>
</dbReference>
<protein>
    <submittedName>
        <fullName evidence="3">GNAT family N-acetyltransferase</fullName>
    </submittedName>
</protein>